<dbReference type="STRING" id="400727.A0A2T7PCV8"/>
<feature type="domain" description="CBF1-interacting co-repressor CIR N-terminal" evidence="3">
    <location>
        <begin position="8"/>
        <end position="44"/>
    </location>
</feature>
<evidence type="ECO:0000259" key="3">
    <source>
        <dbReference type="SMART" id="SM01083"/>
    </source>
</evidence>
<organism evidence="4 5">
    <name type="scientific">Pomacea canaliculata</name>
    <name type="common">Golden apple snail</name>
    <dbReference type="NCBI Taxonomy" id="400727"/>
    <lineage>
        <taxon>Eukaryota</taxon>
        <taxon>Metazoa</taxon>
        <taxon>Spiralia</taxon>
        <taxon>Lophotrochozoa</taxon>
        <taxon>Mollusca</taxon>
        <taxon>Gastropoda</taxon>
        <taxon>Caenogastropoda</taxon>
        <taxon>Architaenioglossa</taxon>
        <taxon>Ampullarioidea</taxon>
        <taxon>Ampullariidae</taxon>
        <taxon>Pomacea</taxon>
    </lineage>
</organism>
<accession>A0A2T7PCV8</accession>
<dbReference type="OMA" id="VWRRDNI"/>
<feature type="compositionally biased region" description="Basic and acidic residues" evidence="2">
    <location>
        <begin position="237"/>
        <end position="269"/>
    </location>
</feature>
<dbReference type="EMBL" id="PZQS01000004">
    <property type="protein sequence ID" value="PVD31265.1"/>
    <property type="molecule type" value="Genomic_DNA"/>
</dbReference>
<dbReference type="InterPro" id="IPR019339">
    <property type="entry name" value="CIR_N_dom"/>
</dbReference>
<dbReference type="InterPro" id="IPR039875">
    <property type="entry name" value="LENG1-like"/>
</dbReference>
<feature type="compositionally biased region" description="Basic residues" evidence="2">
    <location>
        <begin position="196"/>
        <end position="212"/>
    </location>
</feature>
<dbReference type="SMART" id="SM01083">
    <property type="entry name" value="Cir_N"/>
    <property type="match status" value="1"/>
</dbReference>
<feature type="coiled-coil region" evidence="1">
    <location>
        <begin position="10"/>
        <end position="45"/>
    </location>
</feature>
<dbReference type="Proteomes" id="UP000245119">
    <property type="component" value="Linkage Group LG4"/>
</dbReference>
<evidence type="ECO:0000256" key="2">
    <source>
        <dbReference type="SAM" id="MobiDB-lite"/>
    </source>
</evidence>
<gene>
    <name evidence="4" type="ORF">C0Q70_06677</name>
</gene>
<name>A0A2T7PCV8_POMCA</name>
<dbReference type="AlphaFoldDB" id="A0A2T7PCV8"/>
<feature type="compositionally biased region" description="Low complexity" evidence="2">
    <location>
        <begin position="215"/>
        <end position="225"/>
    </location>
</feature>
<evidence type="ECO:0000313" key="5">
    <source>
        <dbReference type="Proteomes" id="UP000245119"/>
    </source>
</evidence>
<keyword evidence="1" id="KW-0175">Coiled coil</keyword>
<dbReference type="PANTHER" id="PTHR22093:SF0">
    <property type="entry name" value="LEUKOCYTE RECEPTOR CLUSTER MEMBER 1"/>
    <property type="match status" value="1"/>
</dbReference>
<evidence type="ECO:0000256" key="1">
    <source>
        <dbReference type="SAM" id="Coils"/>
    </source>
</evidence>
<feature type="region of interest" description="Disordered" evidence="2">
    <location>
        <begin position="54"/>
        <end position="80"/>
    </location>
</feature>
<feature type="compositionally biased region" description="Basic and acidic residues" evidence="2">
    <location>
        <begin position="156"/>
        <end position="195"/>
    </location>
</feature>
<comment type="caution">
    <text evidence="4">The sequence shown here is derived from an EMBL/GenBank/DDBJ whole genome shotgun (WGS) entry which is preliminary data.</text>
</comment>
<protein>
    <recommendedName>
        <fullName evidence="3">CBF1-interacting co-repressor CIR N-terminal domain-containing protein</fullName>
    </recommendedName>
</protein>
<sequence>MNILPKKSWHVRTKRNIERVRKDEEKAAEEEKERLRRIALAEQEARTDLLRVRARKRHHDQVEEGPSSSVQAVENGSGNSLQLAQRSKDIDLDQRGHINFFKDIEEGLRREGKNKEHEQERAEEKEKWEKNIGLLTYLGQSAIESQNDKPWYLKKSRSEQEKRKEETENEKHDRQVKRQEAMDPLYEMRQHLEYTHRHKGKQKEKHRQKNKVHGSTSSEAATASSGKPAGGTGRTVEQLRAERMKREREEQQKAADLMARTRGEVKAGPENESLSDADRDRARRYNSQFNPQFVKPISRPRR</sequence>
<feature type="region of interest" description="Disordered" evidence="2">
    <location>
        <begin position="145"/>
        <end position="302"/>
    </location>
</feature>
<evidence type="ECO:0000313" key="4">
    <source>
        <dbReference type="EMBL" id="PVD31265.1"/>
    </source>
</evidence>
<dbReference type="PANTHER" id="PTHR22093">
    <property type="entry name" value="LEUKOCYTE RECEPTOR CLUSTER LRC MEMBER 1"/>
    <property type="match status" value="1"/>
</dbReference>
<proteinExistence type="predicted"/>
<keyword evidence="5" id="KW-1185">Reference proteome</keyword>
<dbReference type="Pfam" id="PF10197">
    <property type="entry name" value="Cir_N"/>
    <property type="match status" value="1"/>
</dbReference>
<dbReference type="OrthoDB" id="2159131at2759"/>
<feature type="region of interest" description="Disordered" evidence="2">
    <location>
        <begin position="111"/>
        <end position="130"/>
    </location>
</feature>
<reference evidence="4 5" key="1">
    <citation type="submission" date="2018-04" db="EMBL/GenBank/DDBJ databases">
        <title>The genome of golden apple snail Pomacea canaliculata provides insight into stress tolerance and invasive adaptation.</title>
        <authorList>
            <person name="Liu C."/>
            <person name="Liu B."/>
            <person name="Ren Y."/>
            <person name="Zhang Y."/>
            <person name="Wang H."/>
            <person name="Li S."/>
            <person name="Jiang F."/>
            <person name="Yin L."/>
            <person name="Zhang G."/>
            <person name="Qian W."/>
            <person name="Fan W."/>
        </authorList>
    </citation>
    <scope>NUCLEOTIDE SEQUENCE [LARGE SCALE GENOMIC DNA]</scope>
    <source>
        <strain evidence="4">SZHN2017</strain>
        <tissue evidence="4">Muscle</tissue>
    </source>
</reference>
<feature type="compositionally biased region" description="Polar residues" evidence="2">
    <location>
        <begin position="66"/>
        <end position="80"/>
    </location>
</feature>